<evidence type="ECO:0000256" key="2">
    <source>
        <dbReference type="ARBA" id="ARBA00022737"/>
    </source>
</evidence>
<dbReference type="Gene3D" id="1.10.8.430">
    <property type="entry name" value="Helical domain of apoptotic protease-activating factors"/>
    <property type="match status" value="1"/>
</dbReference>
<reference evidence="7" key="1">
    <citation type="journal article" date="2012" name="Nat. Biotechnol.">
        <title>Draft genome sequence of pigeonpea (Cajanus cajan), an orphan legume crop of resource-poor farmers.</title>
        <authorList>
            <person name="Varshney R.K."/>
            <person name="Chen W."/>
            <person name="Li Y."/>
            <person name="Bharti A.K."/>
            <person name="Saxena R.K."/>
            <person name="Schlueter J.A."/>
            <person name="Donoghue M.T."/>
            <person name="Azam S."/>
            <person name="Fan G."/>
            <person name="Whaley A.M."/>
            <person name="Farmer A.D."/>
            <person name="Sheridan J."/>
            <person name="Iwata A."/>
            <person name="Tuteja R."/>
            <person name="Penmetsa R.V."/>
            <person name="Wu W."/>
            <person name="Upadhyaya H.D."/>
            <person name="Yang S.P."/>
            <person name="Shah T."/>
            <person name="Saxena K.B."/>
            <person name="Michael T."/>
            <person name="McCombie W.R."/>
            <person name="Yang B."/>
            <person name="Zhang G."/>
            <person name="Yang H."/>
            <person name="Wang J."/>
            <person name="Spillane C."/>
            <person name="Cook D.R."/>
            <person name="May G.D."/>
            <person name="Xu X."/>
            <person name="Jackson S.A."/>
        </authorList>
    </citation>
    <scope>NUCLEOTIDE SEQUENCE [LARGE SCALE GENOMIC DNA]</scope>
</reference>
<dbReference type="SUPFAM" id="SSF52058">
    <property type="entry name" value="L domain-like"/>
    <property type="match status" value="1"/>
</dbReference>
<dbReference type="InterPro" id="IPR058192">
    <property type="entry name" value="WHD_ROQ1-like"/>
</dbReference>
<dbReference type="Pfam" id="PF23282">
    <property type="entry name" value="WHD_ROQ1"/>
    <property type="match status" value="1"/>
</dbReference>
<dbReference type="FunFam" id="3.40.50.10140:FF:000007">
    <property type="entry name" value="Disease resistance protein (TIR-NBS-LRR class)"/>
    <property type="match status" value="1"/>
</dbReference>
<keyword evidence="3" id="KW-0611">Plant defense</keyword>
<evidence type="ECO:0000259" key="6">
    <source>
        <dbReference type="PROSITE" id="PS50104"/>
    </source>
</evidence>
<dbReference type="Gramene" id="C.cajan_29472.t">
    <property type="protein sequence ID" value="C.cajan_29472.t"/>
    <property type="gene ID" value="C.cajan_29472"/>
</dbReference>
<keyword evidence="2" id="KW-0677">Repeat</keyword>
<dbReference type="GO" id="GO:0043531">
    <property type="term" value="F:ADP binding"/>
    <property type="evidence" value="ECO:0007669"/>
    <property type="project" value="InterPro"/>
</dbReference>
<dbReference type="InterPro" id="IPR058546">
    <property type="entry name" value="RPS4B/Roq1-like_LRR"/>
</dbReference>
<feature type="compositionally biased region" description="Low complexity" evidence="5">
    <location>
        <begin position="29"/>
        <end position="39"/>
    </location>
</feature>
<evidence type="ECO:0000256" key="5">
    <source>
        <dbReference type="SAM" id="MobiDB-lite"/>
    </source>
</evidence>
<dbReference type="SMART" id="SM00255">
    <property type="entry name" value="TIR"/>
    <property type="match status" value="1"/>
</dbReference>
<dbReference type="InterPro" id="IPR036390">
    <property type="entry name" value="WH_DNA-bd_sf"/>
</dbReference>
<evidence type="ECO:0000313" key="7">
    <source>
        <dbReference type="EMBL" id="KYP45065.1"/>
    </source>
</evidence>
<dbReference type="InterPro" id="IPR042197">
    <property type="entry name" value="Apaf_helical"/>
</dbReference>
<keyword evidence="1" id="KW-0433">Leucine-rich repeat</keyword>
<dbReference type="InterPro" id="IPR000157">
    <property type="entry name" value="TIR_dom"/>
</dbReference>
<dbReference type="PANTHER" id="PTHR11017">
    <property type="entry name" value="LEUCINE-RICH REPEAT-CONTAINING PROTEIN"/>
    <property type="match status" value="1"/>
</dbReference>
<gene>
    <name evidence="7" type="ORF">KK1_033427</name>
</gene>
<feature type="region of interest" description="Disordered" evidence="5">
    <location>
        <begin position="17"/>
        <end position="39"/>
    </location>
</feature>
<dbReference type="EMBL" id="KQ483603">
    <property type="protein sequence ID" value="KYP45065.1"/>
    <property type="molecule type" value="Genomic_DNA"/>
</dbReference>
<dbReference type="PROSITE" id="PS50104">
    <property type="entry name" value="TIR"/>
    <property type="match status" value="1"/>
</dbReference>
<keyword evidence="8" id="KW-1185">Reference proteome</keyword>
<dbReference type="GO" id="GO:0007165">
    <property type="term" value="P:signal transduction"/>
    <property type="evidence" value="ECO:0007669"/>
    <property type="project" value="InterPro"/>
</dbReference>
<dbReference type="InterPro" id="IPR032675">
    <property type="entry name" value="LRR_dom_sf"/>
</dbReference>
<accession>A0A151RR78</accession>
<dbReference type="PANTHER" id="PTHR11017:SF290">
    <property type="entry name" value="ADP-RIBOSYL CYCLASE_CYCLIC ADP-RIBOSE HYDROLASE"/>
    <property type="match status" value="1"/>
</dbReference>
<dbReference type="InterPro" id="IPR002182">
    <property type="entry name" value="NB-ARC"/>
</dbReference>
<dbReference type="SUPFAM" id="SSF52200">
    <property type="entry name" value="Toll/Interleukin receptor TIR domain"/>
    <property type="match status" value="1"/>
</dbReference>
<dbReference type="Gene3D" id="3.40.50.10140">
    <property type="entry name" value="Toll/interleukin-1 receptor homology (TIR) domain"/>
    <property type="match status" value="1"/>
</dbReference>
<evidence type="ECO:0000256" key="1">
    <source>
        <dbReference type="ARBA" id="ARBA00022614"/>
    </source>
</evidence>
<sequence>MDTLFSCISCRALLGRKSSSHSSPLGPENSASTSSNHSNTIQSHRFDVFISFRGADTRNTFVDHLYAHLIRKGIFVFKDDKKLQKGKSISSQLVQAIQGSRVSIIVFSEDYAASTWCLDEMATIAECRQHLNQVVFPVFYGVDPSHVRYQNGVYANAFALHKRKFKQDPDKVHRWGRAMTGLASSAGWDVRNKSEFKQIEEIVQAVIKTLGHKFSGFADDLIGIQPRVQVLENILKLNLENDDFRVLGIWGMGGIGKTTLVAALYDRISYKFDAYCFIEDVKKIYKDGGTIAIQKNILRQTIDEKNLEICSSLEISGIVKNRLHNMKVLMVLDNVDQIEQLDNLAINPKLLFKGSRMIITTRDEHILKVYGAYVHKVSLLNENDARELFCRKAFKTEDQSSSCVELIPEVLKYVQCLPLAIKVMGSFLCTRDATQWRDALNRLKNSPDDKIMNVLQVSVDGLQYHEKEIFLHIACFFKGEREDYVKRILDCCGLHPHIGILGIIEKSLITIRDQEVHMHETLQELGKKIVRDQFPEEPGSWSRIWLYEDFFRVLMNKTVTNNVKAIVLNQKEDIFKCSVDGLSKMKNLTLLILNHTNFSGSLDFLSNKLRYLLWHGYPFASLPSFFTGFGLVELNIPNSSIKYVWEDFKNFPYLKRMDLSNSKYLLETPNFSGIPKLERLDLSGCTSLRLVHPSIGLLEKLAFLNLQNCSNLISINFGDESNLCSLRVLHLSGCIKLENTPDFTSATNLEYLDIDGCTSLSLVDESIGALTKLTFLSLRDCKKLVSIPNNINTMTSLQTLDLCGCLKLTYMPLGEVFNSSSHLESLIFLDIGFCNLLEVPDAIGELSCLERLNLQGNNFVALPYSIKGLQCLAYLNLSHCHQLTALPDLPSRSASLVGRYFKMVSGSHDHRSGLYVFDCPKVADMLSAHWNWMSPCKDLELVWLMRLIEVCTLLIDSFSKSLDEMFAHSIISVFR</sequence>
<dbReference type="AlphaFoldDB" id="A0A151RR78"/>
<evidence type="ECO:0000313" key="8">
    <source>
        <dbReference type="Proteomes" id="UP000075243"/>
    </source>
</evidence>
<dbReference type="Pfam" id="PF00931">
    <property type="entry name" value="NB-ARC"/>
    <property type="match status" value="1"/>
</dbReference>
<dbReference type="GO" id="GO:0006952">
    <property type="term" value="P:defense response"/>
    <property type="evidence" value="ECO:0007669"/>
    <property type="project" value="UniProtKB-KW"/>
</dbReference>
<dbReference type="OMA" id="WHDYPFA"/>
<dbReference type="InterPro" id="IPR044974">
    <property type="entry name" value="Disease_R_plants"/>
</dbReference>
<dbReference type="SUPFAM" id="SSF46785">
    <property type="entry name" value="Winged helix' DNA-binding domain"/>
    <property type="match status" value="1"/>
</dbReference>
<dbReference type="InterPro" id="IPR027417">
    <property type="entry name" value="P-loop_NTPase"/>
</dbReference>
<dbReference type="Proteomes" id="UP000075243">
    <property type="component" value="Unassembled WGS sequence"/>
</dbReference>
<name>A0A151RR78_CAJCA</name>
<dbReference type="Pfam" id="PF23286">
    <property type="entry name" value="LRR_13"/>
    <property type="match status" value="1"/>
</dbReference>
<keyword evidence="4" id="KW-0520">NAD</keyword>
<dbReference type="Gene3D" id="3.80.10.10">
    <property type="entry name" value="Ribonuclease Inhibitor"/>
    <property type="match status" value="3"/>
</dbReference>
<protein>
    <submittedName>
        <fullName evidence="7">TMV resistance protein N</fullName>
    </submittedName>
</protein>
<evidence type="ECO:0000256" key="3">
    <source>
        <dbReference type="ARBA" id="ARBA00022821"/>
    </source>
</evidence>
<proteinExistence type="predicted"/>
<dbReference type="Pfam" id="PF01582">
    <property type="entry name" value="TIR"/>
    <property type="match status" value="1"/>
</dbReference>
<dbReference type="Gene3D" id="3.40.50.300">
    <property type="entry name" value="P-loop containing nucleotide triphosphate hydrolases"/>
    <property type="match status" value="1"/>
</dbReference>
<feature type="domain" description="TIR" evidence="6">
    <location>
        <begin position="44"/>
        <end position="210"/>
    </location>
</feature>
<dbReference type="InterPro" id="IPR035897">
    <property type="entry name" value="Toll_tir_struct_dom_sf"/>
</dbReference>
<organism evidence="7 8">
    <name type="scientific">Cajanus cajan</name>
    <name type="common">Pigeon pea</name>
    <name type="synonym">Cajanus indicus</name>
    <dbReference type="NCBI Taxonomy" id="3821"/>
    <lineage>
        <taxon>Eukaryota</taxon>
        <taxon>Viridiplantae</taxon>
        <taxon>Streptophyta</taxon>
        <taxon>Embryophyta</taxon>
        <taxon>Tracheophyta</taxon>
        <taxon>Spermatophyta</taxon>
        <taxon>Magnoliopsida</taxon>
        <taxon>eudicotyledons</taxon>
        <taxon>Gunneridae</taxon>
        <taxon>Pentapetalae</taxon>
        <taxon>rosids</taxon>
        <taxon>fabids</taxon>
        <taxon>Fabales</taxon>
        <taxon>Fabaceae</taxon>
        <taxon>Papilionoideae</taxon>
        <taxon>50 kb inversion clade</taxon>
        <taxon>NPAAA clade</taxon>
        <taxon>indigoferoid/millettioid clade</taxon>
        <taxon>Phaseoleae</taxon>
        <taxon>Cajanus</taxon>
    </lineage>
</organism>
<dbReference type="SUPFAM" id="SSF52540">
    <property type="entry name" value="P-loop containing nucleoside triphosphate hydrolases"/>
    <property type="match status" value="1"/>
</dbReference>
<evidence type="ECO:0000256" key="4">
    <source>
        <dbReference type="ARBA" id="ARBA00023027"/>
    </source>
</evidence>
<dbReference type="PRINTS" id="PR00364">
    <property type="entry name" value="DISEASERSIST"/>
</dbReference>